<evidence type="ECO:0000313" key="4">
    <source>
        <dbReference type="Proteomes" id="UP000004754"/>
    </source>
</evidence>
<sequence length="125" mass="14269">MIHISMHWWELALIIIAIAVIYGTVHLVRVFKNLVETLKRVNHLLADNEEQVTHIVTNVDSVMEDAKTSVDTVKNDVIEPLSANVGKFISIFRRLNASGERKANKREKKLEKATRRAERAAARQK</sequence>
<name>E6MJ18_9FIRM</name>
<evidence type="ECO:0000256" key="1">
    <source>
        <dbReference type="SAM" id="MobiDB-lite"/>
    </source>
</evidence>
<keyword evidence="2" id="KW-1133">Transmembrane helix</keyword>
<dbReference type="EMBL" id="AEQN01000026">
    <property type="protein sequence ID" value="EFV00838.1"/>
    <property type="molecule type" value="Genomic_DNA"/>
</dbReference>
<keyword evidence="2" id="KW-0472">Membrane</keyword>
<dbReference type="RefSeq" id="WP_006599425.1">
    <property type="nucleotide sequence ID" value="NZ_GL622359.1"/>
</dbReference>
<dbReference type="eggNOG" id="COG4768">
    <property type="taxonomic scope" value="Bacteria"/>
</dbReference>
<dbReference type="Proteomes" id="UP000004754">
    <property type="component" value="Unassembled WGS sequence"/>
</dbReference>
<dbReference type="AlphaFoldDB" id="E6MJ18"/>
<evidence type="ECO:0000256" key="2">
    <source>
        <dbReference type="SAM" id="Phobius"/>
    </source>
</evidence>
<evidence type="ECO:0008006" key="5">
    <source>
        <dbReference type="Google" id="ProtNLM"/>
    </source>
</evidence>
<keyword evidence="2" id="KW-0812">Transmembrane</keyword>
<protein>
    <recommendedName>
        <fullName evidence="5">DUF948 domain-containing protein</fullName>
    </recommendedName>
</protein>
<feature type="region of interest" description="Disordered" evidence="1">
    <location>
        <begin position="99"/>
        <end position="125"/>
    </location>
</feature>
<keyword evidence="4" id="KW-1185">Reference proteome</keyword>
<feature type="compositionally biased region" description="Basic and acidic residues" evidence="1">
    <location>
        <begin position="108"/>
        <end position="125"/>
    </location>
</feature>
<reference evidence="3 4" key="1">
    <citation type="submission" date="2010-12" db="EMBL/GenBank/DDBJ databases">
        <authorList>
            <person name="Muzny D."/>
            <person name="Qin X."/>
            <person name="Deng J."/>
            <person name="Jiang H."/>
            <person name="Liu Y."/>
            <person name="Qu J."/>
            <person name="Song X.-Z."/>
            <person name="Zhang L."/>
            <person name="Thornton R."/>
            <person name="Coyle M."/>
            <person name="Francisco L."/>
            <person name="Jackson L."/>
            <person name="Javaid M."/>
            <person name="Korchina V."/>
            <person name="Kovar C."/>
            <person name="Mata R."/>
            <person name="Mathew T."/>
            <person name="Ngo R."/>
            <person name="Nguyen L."/>
            <person name="Nguyen N."/>
            <person name="Okwuonu G."/>
            <person name="Ongeri F."/>
            <person name="Pham C."/>
            <person name="Simmons D."/>
            <person name="Wilczek-Boney K."/>
            <person name="Hale W."/>
            <person name="Jakkamsetti A."/>
            <person name="Pham P."/>
            <person name="Ruth R."/>
            <person name="San Lucas F."/>
            <person name="Warren J."/>
            <person name="Zhang J."/>
            <person name="Zhao Z."/>
            <person name="Zhou C."/>
            <person name="Zhu D."/>
            <person name="Lee S."/>
            <person name="Bess C."/>
            <person name="Blankenburg K."/>
            <person name="Forbes L."/>
            <person name="Fu Q."/>
            <person name="Gubbala S."/>
            <person name="Hirani K."/>
            <person name="Jayaseelan J.C."/>
            <person name="Lara F."/>
            <person name="Munidasa M."/>
            <person name="Palculict T."/>
            <person name="Patil S."/>
            <person name="Pu L.-L."/>
            <person name="Saada N."/>
            <person name="Tang L."/>
            <person name="Weissenberger G."/>
            <person name="Zhu Y."/>
            <person name="Hemphill L."/>
            <person name="Shang Y."/>
            <person name="Youmans B."/>
            <person name="Ayvaz T."/>
            <person name="Ross M."/>
            <person name="Santibanez J."/>
            <person name="Aqrawi P."/>
            <person name="Gross S."/>
            <person name="Joshi V."/>
            <person name="Fowler G."/>
            <person name="Nazareth L."/>
            <person name="Reid J."/>
            <person name="Worley K."/>
            <person name="Petrosino J."/>
            <person name="Highlander S."/>
            <person name="Gibbs R."/>
        </authorList>
    </citation>
    <scope>NUCLEOTIDE SEQUENCE [LARGE SCALE GENOMIC DNA]</scope>
    <source>
        <strain evidence="3 4">ATCC 23263</strain>
    </source>
</reference>
<organism evidence="3 4">
    <name type="scientific">Pseudoramibacter alactolyticus ATCC 23263</name>
    <dbReference type="NCBI Taxonomy" id="887929"/>
    <lineage>
        <taxon>Bacteria</taxon>
        <taxon>Bacillati</taxon>
        <taxon>Bacillota</taxon>
        <taxon>Clostridia</taxon>
        <taxon>Eubacteriales</taxon>
        <taxon>Eubacteriaceae</taxon>
        <taxon>Pseudoramibacter</taxon>
    </lineage>
</organism>
<feature type="transmembrane region" description="Helical" evidence="2">
    <location>
        <begin position="6"/>
        <end position="31"/>
    </location>
</feature>
<gene>
    <name evidence="3" type="ORF">HMP0721_2003</name>
</gene>
<evidence type="ECO:0000313" key="3">
    <source>
        <dbReference type="EMBL" id="EFV00838.1"/>
    </source>
</evidence>
<dbReference type="STRING" id="887929.HMP0721_2003"/>
<accession>E6MJ18</accession>
<dbReference type="HOGENOM" id="CLU_1967236_0_0_9"/>
<comment type="caution">
    <text evidence="3">The sequence shown here is derived from an EMBL/GenBank/DDBJ whole genome shotgun (WGS) entry which is preliminary data.</text>
</comment>
<proteinExistence type="predicted"/>